<name>A0A5C8FU49_9SPIR</name>
<evidence type="ECO:0000259" key="1">
    <source>
        <dbReference type="Pfam" id="PF04471"/>
    </source>
</evidence>
<proteinExistence type="predicted"/>
<feature type="domain" description="Restriction endonuclease type IV Mrr" evidence="1">
    <location>
        <begin position="214"/>
        <end position="336"/>
    </location>
</feature>
<keyword evidence="2" id="KW-0540">Nuclease</keyword>
<dbReference type="SUPFAM" id="SSF52980">
    <property type="entry name" value="Restriction endonuclease-like"/>
    <property type="match status" value="1"/>
</dbReference>
<accession>A0A5C8FU49</accession>
<sequence>MPKTRQRKNNMPNYYIHRISYHENNIDIASPLLNDGNYLSIVGFTSLYGDKLYDIVAKKDKNAFNKYLKEKKIKSTPRLWRFLNFKKDDLIIVPSPKKFSVYKIIGDKFLGNEDKELSETLAELKLNNHKENGKYLLGYFWKVEPVALNISRSKYAEAVLTRRMRFWGTNIKCNKIKDSIDSSIKRFKENKPINLFSDILDKCRDNILELIKEKLNDSKFEELIELYFKQCGANKVKILPKNAKKKGDCDVEAVFEPIKTVIHVQAKFYEGVAGKRAVGQINDFIEFIKNKLKNNDEYIRIGWVISTCDDFSDKAKELATQNNRLLINGETFAEMLIRSGIHTIDKNL</sequence>
<protein>
    <submittedName>
        <fullName evidence="2">Restriction endonuclease</fullName>
    </submittedName>
</protein>
<keyword evidence="2" id="KW-0378">Hydrolase</keyword>
<dbReference type="Pfam" id="PF04471">
    <property type="entry name" value="Mrr_cat"/>
    <property type="match status" value="1"/>
</dbReference>
<dbReference type="InterPro" id="IPR011856">
    <property type="entry name" value="tRNA_endonuc-like_dom_sf"/>
</dbReference>
<dbReference type="AlphaFoldDB" id="A0A5C8FU49"/>
<dbReference type="GO" id="GO:0004519">
    <property type="term" value="F:endonuclease activity"/>
    <property type="evidence" value="ECO:0007669"/>
    <property type="project" value="UniProtKB-KW"/>
</dbReference>
<evidence type="ECO:0000313" key="2">
    <source>
        <dbReference type="EMBL" id="TXJ52989.1"/>
    </source>
</evidence>
<dbReference type="GO" id="GO:0003677">
    <property type="term" value="F:DNA binding"/>
    <property type="evidence" value="ECO:0007669"/>
    <property type="project" value="InterPro"/>
</dbReference>
<dbReference type="Proteomes" id="UP000322307">
    <property type="component" value="Unassembled WGS sequence"/>
</dbReference>
<gene>
    <name evidence="2" type="ORF">EPJ84_01240</name>
</gene>
<dbReference type="GO" id="GO:0009307">
    <property type="term" value="P:DNA restriction-modification system"/>
    <property type="evidence" value="ECO:0007669"/>
    <property type="project" value="InterPro"/>
</dbReference>
<dbReference type="Gene3D" id="3.40.1350.10">
    <property type="match status" value="1"/>
</dbReference>
<evidence type="ECO:0000313" key="3">
    <source>
        <dbReference type="Proteomes" id="UP000322307"/>
    </source>
</evidence>
<reference evidence="2 3" key="1">
    <citation type="journal article" date="1992" name="Lakartidningen">
        <title>[Penicillin V and not amoxicillin is the first choice preparation in acute otitis].</title>
        <authorList>
            <person name="Kamme C."/>
            <person name="Lundgren K."/>
            <person name="Prellner K."/>
        </authorList>
    </citation>
    <scope>NUCLEOTIDE SEQUENCE [LARGE SCALE GENOMIC DNA]</scope>
    <source>
        <strain evidence="2 3">PC3939II</strain>
    </source>
</reference>
<dbReference type="InterPro" id="IPR011335">
    <property type="entry name" value="Restrct_endonuc-II-like"/>
</dbReference>
<comment type="caution">
    <text evidence="2">The sequence shown here is derived from an EMBL/GenBank/DDBJ whole genome shotgun (WGS) entry which is preliminary data.</text>
</comment>
<organism evidence="2 3">
    <name type="scientific">Brachyspira aalborgi</name>
    <dbReference type="NCBI Taxonomy" id="29522"/>
    <lineage>
        <taxon>Bacteria</taxon>
        <taxon>Pseudomonadati</taxon>
        <taxon>Spirochaetota</taxon>
        <taxon>Spirochaetia</taxon>
        <taxon>Brachyspirales</taxon>
        <taxon>Brachyspiraceae</taxon>
        <taxon>Brachyspira</taxon>
    </lineage>
</organism>
<dbReference type="InterPro" id="IPR007560">
    <property type="entry name" value="Restrct_endonuc_IV_Mrr"/>
</dbReference>
<dbReference type="EMBL" id="SAYE01000003">
    <property type="protein sequence ID" value="TXJ52989.1"/>
    <property type="molecule type" value="Genomic_DNA"/>
</dbReference>
<keyword evidence="2" id="KW-0255">Endonuclease</keyword>